<organism evidence="1 2">
    <name type="scientific">Helicobacter jaachi</name>
    <dbReference type="NCBI Taxonomy" id="1677920"/>
    <lineage>
        <taxon>Bacteria</taxon>
        <taxon>Pseudomonadati</taxon>
        <taxon>Campylobacterota</taxon>
        <taxon>Epsilonproteobacteria</taxon>
        <taxon>Campylobacterales</taxon>
        <taxon>Helicobacteraceae</taxon>
        <taxon>Helicobacter</taxon>
    </lineage>
</organism>
<dbReference type="AlphaFoldDB" id="A0A4U8T637"/>
<reference evidence="1 2" key="1">
    <citation type="journal article" date="2014" name="Genome Announc.">
        <title>Draft genome sequences of eight enterohepatic helicobacter species isolated from both laboratory and wild rodents.</title>
        <authorList>
            <person name="Sheh A."/>
            <person name="Shen Z."/>
            <person name="Fox J.G."/>
        </authorList>
    </citation>
    <scope>NUCLEOTIDE SEQUENCE [LARGE SCALE GENOMIC DNA]</scope>
    <source>
        <strain evidence="1 2">MIT 09-6949</strain>
    </source>
</reference>
<gene>
    <name evidence="1" type="ORF">LS71_008845</name>
</gene>
<name>A0A4U8T637_9HELI</name>
<proteinExistence type="predicted"/>
<evidence type="ECO:0000313" key="1">
    <source>
        <dbReference type="EMBL" id="TLD94918.1"/>
    </source>
</evidence>
<dbReference type="STRING" id="1677920.LS71_08915"/>
<sequence>MNDREFLKRLQSIEDALFSSGFLRQVREYNFSASDLAQIQVQLAQVATQTALSLQELDYKKQQIALEQEKTRQELEMSISRQRMENTKLNSEAIAAAIQAESIKRSVVDNASINKSNALVQYFNVAMNAIANNSANLNAGSTLEHISTKVLGEIEKINTTPLNTDFDEALQDLLDKTLKLKGDIFGNKQVAIIAPKTSLSVGEAVTLLGVSIFGDNECEFINGAEVVKSKFLVFRSEKDGDFPIIFQAKNAKGEWIADNITLKVSAKPTEWIKTNMTKGER</sequence>
<evidence type="ECO:0000313" key="2">
    <source>
        <dbReference type="Proteomes" id="UP000029733"/>
    </source>
</evidence>
<protein>
    <submittedName>
        <fullName evidence="1">Uncharacterized protein</fullName>
    </submittedName>
</protein>
<comment type="caution">
    <text evidence="1">The sequence shown here is derived from an EMBL/GenBank/DDBJ whole genome shotgun (WGS) entry which is preliminary data.</text>
</comment>
<dbReference type="RefSeq" id="WP_034356833.1">
    <property type="nucleotide sequence ID" value="NZ_JRPR02000013.1"/>
</dbReference>
<dbReference type="Proteomes" id="UP000029733">
    <property type="component" value="Unassembled WGS sequence"/>
</dbReference>
<dbReference type="EMBL" id="JRPR02000013">
    <property type="protein sequence ID" value="TLD94918.1"/>
    <property type="molecule type" value="Genomic_DNA"/>
</dbReference>
<accession>A0A4U8T637</accession>
<dbReference type="OrthoDB" id="5321765at2"/>
<keyword evidence="2" id="KW-1185">Reference proteome</keyword>